<protein>
    <submittedName>
        <fullName evidence="1">Cytidylate kinase-like family protein</fullName>
    </submittedName>
</protein>
<dbReference type="EMBL" id="JAGFNZ010000001">
    <property type="protein sequence ID" value="MBW7571884.1"/>
    <property type="molecule type" value="Genomic_DNA"/>
</dbReference>
<dbReference type="Gene3D" id="3.40.50.300">
    <property type="entry name" value="P-loop containing nucleotide triphosphate hydrolases"/>
    <property type="match status" value="1"/>
</dbReference>
<gene>
    <name evidence="1" type="ORF">J5W02_03580</name>
</gene>
<dbReference type="InterPro" id="IPR027417">
    <property type="entry name" value="P-loop_NTPase"/>
</dbReference>
<accession>A0ABS7DKQ6</accession>
<dbReference type="Pfam" id="PF13189">
    <property type="entry name" value="Cytidylate_kin2"/>
    <property type="match status" value="1"/>
</dbReference>
<reference evidence="1 2" key="1">
    <citation type="submission" date="2021-03" db="EMBL/GenBank/DDBJ databases">
        <title>Caproiciproducens sp. nov. isolated from feces of cow.</title>
        <authorList>
            <person name="Choi J.-Y."/>
        </authorList>
    </citation>
    <scope>NUCLEOTIDE SEQUENCE [LARGE SCALE GENOMIC DNA]</scope>
    <source>
        <strain evidence="1 2">AGMB10547</strain>
    </source>
</reference>
<comment type="caution">
    <text evidence="1">The sequence shown here is derived from an EMBL/GenBank/DDBJ whole genome shotgun (WGS) entry which is preliminary data.</text>
</comment>
<dbReference type="RefSeq" id="WP_219964263.1">
    <property type="nucleotide sequence ID" value="NZ_JAGFNZ010000001.1"/>
</dbReference>
<evidence type="ECO:0000313" key="2">
    <source>
        <dbReference type="Proteomes" id="UP000719942"/>
    </source>
</evidence>
<name>A0ABS7DKQ6_9FIRM</name>
<sequence length="210" mass="24082">MEKKYVITISHQLGCGGAYIGNKLSEKLSIPFIDRQILKRVADTLNLPEEDIEDREEKESSFWDVFFREGAISAEPISMVTPDFILSDTELYDLETQYIENIADEKSCIILGRGGNYILRNHPCHLRVFVCADMKERIQRVSGLYKVSESDARKVIEKNDRERQGYIKSYTGCDMLNLKYYDICINTSEIGLDNSVTIIQNALEHKSSTH</sequence>
<dbReference type="Proteomes" id="UP000719942">
    <property type="component" value="Unassembled WGS sequence"/>
</dbReference>
<dbReference type="SUPFAM" id="SSF52540">
    <property type="entry name" value="P-loop containing nucleoside triphosphate hydrolases"/>
    <property type="match status" value="1"/>
</dbReference>
<evidence type="ECO:0000313" key="1">
    <source>
        <dbReference type="EMBL" id="MBW7571884.1"/>
    </source>
</evidence>
<proteinExistence type="predicted"/>
<keyword evidence="2" id="KW-1185">Reference proteome</keyword>
<organism evidence="1 2">
    <name type="scientific">Caproiciproducens faecalis</name>
    <dbReference type="NCBI Taxonomy" id="2820301"/>
    <lineage>
        <taxon>Bacteria</taxon>
        <taxon>Bacillati</taxon>
        <taxon>Bacillota</taxon>
        <taxon>Clostridia</taxon>
        <taxon>Eubacteriales</taxon>
        <taxon>Acutalibacteraceae</taxon>
        <taxon>Caproiciproducens</taxon>
    </lineage>
</organism>